<dbReference type="AlphaFoldDB" id="A0A5A8EDI4"/>
<evidence type="ECO:0000313" key="8">
    <source>
        <dbReference type="Proteomes" id="UP000324907"/>
    </source>
</evidence>
<dbReference type="GO" id="GO:0005768">
    <property type="term" value="C:endosome"/>
    <property type="evidence" value="ECO:0007669"/>
    <property type="project" value="TreeGrafter"/>
</dbReference>
<dbReference type="EMBL" id="VLTL01000086">
    <property type="protein sequence ID" value="KAA0162086.1"/>
    <property type="molecule type" value="Genomic_DNA"/>
</dbReference>
<dbReference type="InterPro" id="IPR000261">
    <property type="entry name" value="EH_dom"/>
</dbReference>
<dbReference type="Pfam" id="PF00787">
    <property type="entry name" value="PX"/>
    <property type="match status" value="1"/>
</dbReference>
<dbReference type="InterPro" id="IPR036871">
    <property type="entry name" value="PX_dom_sf"/>
</dbReference>
<dbReference type="PANTHER" id="PTHR10555:SF170">
    <property type="entry name" value="FI18122P1"/>
    <property type="match status" value="1"/>
</dbReference>
<reference evidence="7 8" key="1">
    <citation type="submission" date="2019-07" db="EMBL/GenBank/DDBJ databases">
        <title>Genomes of Cafeteria roenbergensis.</title>
        <authorList>
            <person name="Fischer M.G."/>
            <person name="Hackl T."/>
            <person name="Roman M."/>
        </authorList>
    </citation>
    <scope>NUCLEOTIDE SEQUENCE [LARGE SCALE GENOMIC DNA]</scope>
    <source>
        <strain evidence="4 9">Cflag</strain>
        <strain evidence="6 7">E4-10P</strain>
        <strain evidence="5 8">RCC970-E3</strain>
    </source>
</reference>
<feature type="domain" description="EH" evidence="2">
    <location>
        <begin position="39"/>
        <end position="99"/>
    </location>
</feature>
<protein>
    <recommendedName>
        <fullName evidence="10">PX domain-containing protein</fullName>
    </recommendedName>
</protein>
<proteinExistence type="predicted"/>
<comment type="caution">
    <text evidence="6">The sequence shown here is derived from an EMBL/GenBank/DDBJ whole genome shotgun (WGS) entry which is preliminary data.</text>
</comment>
<dbReference type="PROSITE" id="PS50031">
    <property type="entry name" value="EH"/>
    <property type="match status" value="1"/>
</dbReference>
<evidence type="ECO:0000259" key="3">
    <source>
        <dbReference type="PROSITE" id="PS50195"/>
    </source>
</evidence>
<evidence type="ECO:0000313" key="6">
    <source>
        <dbReference type="EMBL" id="KAA0175943.1"/>
    </source>
</evidence>
<evidence type="ECO:0000313" key="5">
    <source>
        <dbReference type="EMBL" id="KAA0162086.1"/>
    </source>
</evidence>
<dbReference type="EMBL" id="VLTM01000042">
    <property type="protein sequence ID" value="KAA0160662.1"/>
    <property type="molecule type" value="Genomic_DNA"/>
</dbReference>
<dbReference type="Proteomes" id="UP000322899">
    <property type="component" value="Unassembled WGS sequence"/>
</dbReference>
<evidence type="ECO:0008006" key="10">
    <source>
        <dbReference type="Google" id="ProtNLM"/>
    </source>
</evidence>
<dbReference type="SUPFAM" id="SSF64268">
    <property type="entry name" value="PX domain"/>
    <property type="match status" value="1"/>
</dbReference>
<evidence type="ECO:0000313" key="7">
    <source>
        <dbReference type="Proteomes" id="UP000322899"/>
    </source>
</evidence>
<feature type="domain" description="PX" evidence="3">
    <location>
        <begin position="150"/>
        <end position="267"/>
    </location>
</feature>
<evidence type="ECO:0000313" key="4">
    <source>
        <dbReference type="EMBL" id="KAA0160662.1"/>
    </source>
</evidence>
<dbReference type="Gene3D" id="3.30.1520.10">
    <property type="entry name" value="Phox-like domain"/>
    <property type="match status" value="1"/>
</dbReference>
<organism evidence="6 7">
    <name type="scientific">Cafeteria roenbergensis</name>
    <name type="common">Marine flagellate</name>
    <dbReference type="NCBI Taxonomy" id="33653"/>
    <lineage>
        <taxon>Eukaryota</taxon>
        <taxon>Sar</taxon>
        <taxon>Stramenopiles</taxon>
        <taxon>Bigyra</taxon>
        <taxon>Opalozoa</taxon>
        <taxon>Bicosoecida</taxon>
        <taxon>Cafeteriaceae</taxon>
        <taxon>Cafeteria</taxon>
    </lineage>
</organism>
<dbReference type="InterPro" id="IPR027267">
    <property type="entry name" value="AH/BAR_dom_sf"/>
</dbReference>
<dbReference type="PANTHER" id="PTHR10555">
    <property type="entry name" value="SORTING NEXIN"/>
    <property type="match status" value="1"/>
</dbReference>
<dbReference type="OrthoDB" id="5227681at2759"/>
<dbReference type="InterPro" id="IPR011992">
    <property type="entry name" value="EF-hand-dom_pair"/>
</dbReference>
<dbReference type="Gene3D" id="1.10.238.10">
    <property type="entry name" value="EF-hand"/>
    <property type="match status" value="1"/>
</dbReference>
<dbReference type="SUPFAM" id="SSF47473">
    <property type="entry name" value="EF-hand"/>
    <property type="match status" value="1"/>
</dbReference>
<feature type="compositionally biased region" description="Low complexity" evidence="1">
    <location>
        <begin position="689"/>
        <end position="714"/>
    </location>
</feature>
<dbReference type="Proteomes" id="UP000325113">
    <property type="component" value="Unassembled WGS sequence"/>
</dbReference>
<dbReference type="Proteomes" id="UP000324907">
    <property type="component" value="Unassembled WGS sequence"/>
</dbReference>
<dbReference type="PROSITE" id="PS50195">
    <property type="entry name" value="PX"/>
    <property type="match status" value="1"/>
</dbReference>
<feature type="compositionally biased region" description="Acidic residues" evidence="1">
    <location>
        <begin position="715"/>
        <end position="730"/>
    </location>
</feature>
<name>A0A5A8EDI4_CAFRO</name>
<dbReference type="EMBL" id="VLTO01000011">
    <property type="protein sequence ID" value="KAA0175943.1"/>
    <property type="molecule type" value="Genomic_DNA"/>
</dbReference>
<feature type="region of interest" description="Disordered" evidence="1">
    <location>
        <begin position="679"/>
        <end position="730"/>
    </location>
</feature>
<dbReference type="SMART" id="SM00027">
    <property type="entry name" value="EH"/>
    <property type="match status" value="1"/>
</dbReference>
<evidence type="ECO:0000259" key="2">
    <source>
        <dbReference type="PROSITE" id="PS50031"/>
    </source>
</evidence>
<dbReference type="Pfam" id="PF12763">
    <property type="entry name" value="EH"/>
    <property type="match status" value="1"/>
</dbReference>
<evidence type="ECO:0000256" key="1">
    <source>
        <dbReference type="SAM" id="MobiDB-lite"/>
    </source>
</evidence>
<gene>
    <name evidence="6" type="ORF">FNF27_02664</name>
    <name evidence="5" type="ORF">FNF28_04832</name>
    <name evidence="4" type="ORF">FNF31_04213</name>
</gene>
<sequence length="730" mass="77062">MASFFSGMGAAIRRAVGTEKAEPISLETSAGPLRFSAEEAKLYSLVFAAVDSDDDGEIGGGEGATFLRRTGLSEAQLKTVWRLACGGSSKPELTREAFLIACKLVALCQGEHECTMEKLLENQDMLMMADFRWGGEADISPGVAEPIADSAIKVSVTNPQTIGNAIRSYTAYTVTLSTSLAQYPRKTCDVTRRYSEFEWLHNRICRTYPAAIIPLFPGKKAVGSLDSSFVLDRMRRLEAYLDGCVRHPRISASYDLVVFLTGSDAALKAARDYAAAAEAHADEADSFYNQLMASATGGTPLVVKADEDYIQLSTFHAAALERLLAVSGVSARLMEGSHAAERHLLELGHAIASLAEQEEQGVKAGLSVVASRKVDDAQHEAVKRLAGGDDAAAAAARAAASADPAAASAFAAHERASGAASGAGGMASMFEADFDDPLAGIGDPLASGLAKFGKPDGDVHDSGPAAELAAMYRLVGETTIRLSQMARDHLDRGDAALHRPIAEERRREAELDLAAKRREAVVDALQRAHALAGRRRDAYSRLASSGADTAKVSKAKWDVDRAERAQSARETELQDITESLKQEMVRVMKGRRATLARCAAEFNRTQTTCAGARRKAWMEVASELAGGDADALAAARKRVMSYAKREKHAGVSGIADTRHARRGVTEGARQAGLRGLAGARHAAGGGSAPGSESGDAASPPDAEAAAMDAALPEELPAEDGAGEAEEGAFE</sequence>
<dbReference type="InterPro" id="IPR001683">
    <property type="entry name" value="PX_dom"/>
</dbReference>
<accession>A0A5A8EDI4</accession>
<dbReference type="Gene3D" id="1.20.1270.60">
    <property type="entry name" value="Arfaptin homology (AH) domain/BAR domain"/>
    <property type="match status" value="1"/>
</dbReference>
<dbReference type="GO" id="GO:0035091">
    <property type="term" value="F:phosphatidylinositol binding"/>
    <property type="evidence" value="ECO:0007669"/>
    <property type="project" value="InterPro"/>
</dbReference>
<dbReference type="SMART" id="SM00312">
    <property type="entry name" value="PX"/>
    <property type="match status" value="1"/>
</dbReference>
<evidence type="ECO:0000313" key="9">
    <source>
        <dbReference type="Proteomes" id="UP000325113"/>
    </source>
</evidence>